<protein>
    <submittedName>
        <fullName evidence="1">Uncharacterized protein</fullName>
    </submittedName>
</protein>
<accession>A0AAN9I4M7</accession>
<dbReference type="AlphaFoldDB" id="A0AAN9I4M7"/>
<keyword evidence="2" id="KW-1185">Reference proteome</keyword>
<organism evidence="1 2">
    <name type="scientific">Clitoria ternatea</name>
    <name type="common">Butterfly pea</name>
    <dbReference type="NCBI Taxonomy" id="43366"/>
    <lineage>
        <taxon>Eukaryota</taxon>
        <taxon>Viridiplantae</taxon>
        <taxon>Streptophyta</taxon>
        <taxon>Embryophyta</taxon>
        <taxon>Tracheophyta</taxon>
        <taxon>Spermatophyta</taxon>
        <taxon>Magnoliopsida</taxon>
        <taxon>eudicotyledons</taxon>
        <taxon>Gunneridae</taxon>
        <taxon>Pentapetalae</taxon>
        <taxon>rosids</taxon>
        <taxon>fabids</taxon>
        <taxon>Fabales</taxon>
        <taxon>Fabaceae</taxon>
        <taxon>Papilionoideae</taxon>
        <taxon>50 kb inversion clade</taxon>
        <taxon>NPAAA clade</taxon>
        <taxon>indigoferoid/millettioid clade</taxon>
        <taxon>Phaseoleae</taxon>
        <taxon>Clitoria</taxon>
    </lineage>
</organism>
<dbReference type="Proteomes" id="UP001359559">
    <property type="component" value="Unassembled WGS sequence"/>
</dbReference>
<proteinExistence type="predicted"/>
<sequence>MLTLYSEFQLIDEEYHCQYFVIIISLNFWYSEFDMVVYHFHFNSLVYNHLLSRINNYEQMKNQSVI</sequence>
<comment type="caution">
    <text evidence="1">The sequence shown here is derived from an EMBL/GenBank/DDBJ whole genome shotgun (WGS) entry which is preliminary data.</text>
</comment>
<reference evidence="1 2" key="1">
    <citation type="submission" date="2024-01" db="EMBL/GenBank/DDBJ databases">
        <title>The genomes of 5 underutilized Papilionoideae crops provide insights into root nodulation and disease resistance.</title>
        <authorList>
            <person name="Yuan L."/>
        </authorList>
    </citation>
    <scope>NUCLEOTIDE SEQUENCE [LARGE SCALE GENOMIC DNA]</scope>
    <source>
        <strain evidence="1">LY-2023</strain>
        <tissue evidence="1">Leaf</tissue>
    </source>
</reference>
<evidence type="ECO:0000313" key="2">
    <source>
        <dbReference type="Proteomes" id="UP001359559"/>
    </source>
</evidence>
<gene>
    <name evidence="1" type="ORF">RJT34_31045</name>
</gene>
<dbReference type="EMBL" id="JAYKXN010000008">
    <property type="protein sequence ID" value="KAK7263455.1"/>
    <property type="molecule type" value="Genomic_DNA"/>
</dbReference>
<evidence type="ECO:0000313" key="1">
    <source>
        <dbReference type="EMBL" id="KAK7263455.1"/>
    </source>
</evidence>
<name>A0AAN9I4M7_CLITE</name>